<protein>
    <submittedName>
        <fullName evidence="3">tRNA 2-selenouridine(34) synthase MnmH</fullName>
    </submittedName>
</protein>
<sequence>MSPALITELHAFDEVIDVRAPSEFAEDHIPGALNLPVLSDAERACVGTMYKQVSSFEAKKMGAALVSRNIAHTLEGYLADKPKSYRPLVYCWRGGSRSGSLTHVLQKIGFPAMQLDGGYKAYRRHVISELVRLPSLFAYRVVCGTTGSGKSRLLLELEKASAQVLDLEALAAHRGSLLGALPDQPQPPQKSFESAIWFALSHFDPKRTVYVESESKKIGALRVPETLITAMRASACVRLEVPLEARVKLLTEDYAHFLHNPEIINSLLAHLIPLRGSETVTAWQELANKQAWDQLVSTLLLQHYDPAYLKSLATNYAAAPTDLVFATADLSASGLPQLAQDILKTDANI</sequence>
<dbReference type="PROSITE" id="PS50206">
    <property type="entry name" value="RHODANESE_3"/>
    <property type="match status" value="1"/>
</dbReference>
<dbReference type="GO" id="GO:0002098">
    <property type="term" value="P:tRNA wobble uridine modification"/>
    <property type="evidence" value="ECO:0007669"/>
    <property type="project" value="InterPro"/>
</dbReference>
<dbReference type="NCBIfam" id="NF008750">
    <property type="entry name" value="PRK11784.1-2"/>
    <property type="match status" value="1"/>
</dbReference>
<dbReference type="Proteomes" id="UP000483432">
    <property type="component" value="Unassembled WGS sequence"/>
</dbReference>
<comment type="caution">
    <text evidence="3">The sequence shown here is derived from an EMBL/GenBank/DDBJ whole genome shotgun (WGS) entry which is preliminary data.</text>
</comment>
<organism evidence="3 4">
    <name type="scientific">Sulfuriferula multivorans</name>
    <dbReference type="NCBI Taxonomy" id="1559896"/>
    <lineage>
        <taxon>Bacteria</taxon>
        <taxon>Pseudomonadati</taxon>
        <taxon>Pseudomonadota</taxon>
        <taxon>Betaproteobacteria</taxon>
        <taxon>Nitrosomonadales</taxon>
        <taxon>Sulfuricellaceae</taxon>
        <taxon>Sulfuriferula</taxon>
    </lineage>
</organism>
<gene>
    <name evidence="3" type="primary">mnmH</name>
    <name evidence="3" type="ORF">GZ085_03880</name>
</gene>
<dbReference type="SUPFAM" id="SSF52821">
    <property type="entry name" value="Rhodanese/Cell cycle control phosphatase"/>
    <property type="match status" value="1"/>
</dbReference>
<keyword evidence="1" id="KW-0711">Selenium</keyword>
<dbReference type="Gene3D" id="3.40.250.10">
    <property type="entry name" value="Rhodanese-like domain"/>
    <property type="match status" value="1"/>
</dbReference>
<dbReference type="SMART" id="SM00450">
    <property type="entry name" value="RHOD"/>
    <property type="match status" value="1"/>
</dbReference>
<dbReference type="GO" id="GO:0043828">
    <property type="term" value="F:tRNA 2-selenouridine synthase activity"/>
    <property type="evidence" value="ECO:0007669"/>
    <property type="project" value="InterPro"/>
</dbReference>
<accession>A0A7C9P6W2</accession>
<dbReference type="EMBL" id="JAAFGW010000037">
    <property type="protein sequence ID" value="NDP47527.1"/>
    <property type="molecule type" value="Genomic_DNA"/>
</dbReference>
<dbReference type="InterPro" id="IPR058840">
    <property type="entry name" value="AAA_SelU"/>
</dbReference>
<name>A0A7C9P6W2_9PROT</name>
<dbReference type="NCBIfam" id="TIGR03167">
    <property type="entry name" value="tRNA_sel_U_synt"/>
    <property type="match status" value="1"/>
</dbReference>
<dbReference type="PANTHER" id="PTHR30401:SF0">
    <property type="entry name" value="TRNA 2-SELENOURIDINE SYNTHASE"/>
    <property type="match status" value="1"/>
</dbReference>
<dbReference type="InterPro" id="IPR001307">
    <property type="entry name" value="Thiosulphate_STrfase_CS"/>
</dbReference>
<dbReference type="InterPro" id="IPR001763">
    <property type="entry name" value="Rhodanese-like_dom"/>
</dbReference>
<dbReference type="InterPro" id="IPR036873">
    <property type="entry name" value="Rhodanese-like_dom_sf"/>
</dbReference>
<dbReference type="Pfam" id="PF00581">
    <property type="entry name" value="Rhodanese"/>
    <property type="match status" value="1"/>
</dbReference>
<proteinExistence type="predicted"/>
<reference evidence="3 4" key="1">
    <citation type="submission" date="2019-09" db="EMBL/GenBank/DDBJ databases">
        <title>H2 Metabolism Revealed by Metagenomic Analysis in Subglacial Sediment of East Antarctica.</title>
        <authorList>
            <person name="Yang Z."/>
            <person name="Zhang Y."/>
            <person name="Lv Y."/>
            <person name="Yan W."/>
            <person name="Xiao X."/>
            <person name="Sun B."/>
            <person name="Ma H."/>
        </authorList>
    </citation>
    <scope>NUCLEOTIDE SEQUENCE [LARGE SCALE GENOMIC DNA]</scope>
    <source>
        <strain evidence="3">Bin2_2</strain>
    </source>
</reference>
<evidence type="ECO:0000259" key="2">
    <source>
        <dbReference type="PROSITE" id="PS50206"/>
    </source>
</evidence>
<dbReference type="PANTHER" id="PTHR30401">
    <property type="entry name" value="TRNA 2-SELENOURIDINE SYNTHASE"/>
    <property type="match status" value="1"/>
</dbReference>
<dbReference type="Pfam" id="PF26341">
    <property type="entry name" value="AAA_SelU"/>
    <property type="match status" value="1"/>
</dbReference>
<evidence type="ECO:0000256" key="1">
    <source>
        <dbReference type="ARBA" id="ARBA00023266"/>
    </source>
</evidence>
<dbReference type="NCBIfam" id="NF008752">
    <property type="entry name" value="PRK11784.1-4"/>
    <property type="match status" value="1"/>
</dbReference>
<dbReference type="PROSITE" id="PS00380">
    <property type="entry name" value="RHODANESE_1"/>
    <property type="match status" value="1"/>
</dbReference>
<dbReference type="GO" id="GO:0004792">
    <property type="term" value="F:thiosulfate-cyanide sulfurtransferase activity"/>
    <property type="evidence" value="ECO:0007669"/>
    <property type="project" value="InterPro"/>
</dbReference>
<dbReference type="AlphaFoldDB" id="A0A7C9P6W2"/>
<evidence type="ECO:0000313" key="4">
    <source>
        <dbReference type="Proteomes" id="UP000483432"/>
    </source>
</evidence>
<dbReference type="InterPro" id="IPR017582">
    <property type="entry name" value="SelU"/>
</dbReference>
<feature type="domain" description="Rhodanese" evidence="2">
    <location>
        <begin position="15"/>
        <end position="131"/>
    </location>
</feature>
<evidence type="ECO:0000313" key="3">
    <source>
        <dbReference type="EMBL" id="NDP47527.1"/>
    </source>
</evidence>